<dbReference type="PATRIC" id="fig|458.5.peg.1959"/>
<sequence length="407" mass="44551">MPEIISTPSKGVVEGEDREHHFAYFETQNKRSTQEDALAWHTLGEKQLRSLSPQKIGQRLWTTCKQLDERAKHFTVEAGTTACMTVFDGRDSVITASVGDSVAFLVAYGKKGEVISATRLNSTLHHPMVLSEKERILKAGGSIDASNRINGILSVSRAIGDYDTLDTQGNKLAISDAAVEIASISQLLEEEEEPVSKIQLISTCDGFTDGAEDSRIESQVMYLLTCLAHMDKPGFKTEAEIAAFLAACAIESKSEDNISIAVQTLVYGMPIFLGLYDGHGGNRVAHDAAMSSGEIFLEQCALSQQDYELQSLSTVNNKKRFEKDNAKTNDFIERKSPCFLEELAGTVNEAVLNEGIKTLSLKEEVVLKNEASLPCQKSSTLSPGFFSHNYQNKEGEKVVMNTSTFAS</sequence>
<dbReference type="InterPro" id="IPR036457">
    <property type="entry name" value="PPM-type-like_dom_sf"/>
</dbReference>
<dbReference type="GO" id="GO:0046872">
    <property type="term" value="F:metal ion binding"/>
    <property type="evidence" value="ECO:0007669"/>
    <property type="project" value="UniProtKB-KW"/>
</dbReference>
<dbReference type="EMBL" id="LNYT01000020">
    <property type="protein sequence ID" value="KTD46957.1"/>
    <property type="molecule type" value="Genomic_DNA"/>
</dbReference>
<proteinExistence type="predicted"/>
<evidence type="ECO:0000313" key="6">
    <source>
        <dbReference type="Proteomes" id="UP000054608"/>
    </source>
</evidence>
<dbReference type="GO" id="GO:0004722">
    <property type="term" value="F:protein serine/threonine phosphatase activity"/>
    <property type="evidence" value="ECO:0007669"/>
    <property type="project" value="InterPro"/>
</dbReference>
<accession>A0A0W0XQI3</accession>
<evidence type="ECO:0000256" key="3">
    <source>
        <dbReference type="ARBA" id="ARBA00022912"/>
    </source>
</evidence>
<dbReference type="InterPro" id="IPR000222">
    <property type="entry name" value="PP2C_BS"/>
</dbReference>
<dbReference type="OrthoDB" id="5648735at2"/>
<dbReference type="InterPro" id="IPR015655">
    <property type="entry name" value="PP2C"/>
</dbReference>
<dbReference type="PROSITE" id="PS51746">
    <property type="entry name" value="PPM_2"/>
    <property type="match status" value="1"/>
</dbReference>
<dbReference type="Gene3D" id="3.60.40.10">
    <property type="entry name" value="PPM-type phosphatase domain"/>
    <property type="match status" value="1"/>
</dbReference>
<comment type="caution">
    <text evidence="5">The sequence shown here is derived from an EMBL/GenBank/DDBJ whole genome shotgun (WGS) entry which is preliminary data.</text>
</comment>
<dbReference type="SUPFAM" id="SSF81606">
    <property type="entry name" value="PP2C-like"/>
    <property type="match status" value="1"/>
</dbReference>
<dbReference type="PROSITE" id="PS01032">
    <property type="entry name" value="PPM_1"/>
    <property type="match status" value="1"/>
</dbReference>
<evidence type="ECO:0000256" key="1">
    <source>
        <dbReference type="ARBA" id="ARBA00022723"/>
    </source>
</evidence>
<organism evidence="5 6">
    <name type="scientific">Legionella rubrilucens</name>
    <dbReference type="NCBI Taxonomy" id="458"/>
    <lineage>
        <taxon>Bacteria</taxon>
        <taxon>Pseudomonadati</taxon>
        <taxon>Pseudomonadota</taxon>
        <taxon>Gammaproteobacteria</taxon>
        <taxon>Legionellales</taxon>
        <taxon>Legionellaceae</taxon>
        <taxon>Legionella</taxon>
    </lineage>
</organism>
<reference evidence="5 6" key="1">
    <citation type="submission" date="2015-11" db="EMBL/GenBank/DDBJ databases">
        <title>Genomic analysis of 38 Legionella species identifies large and diverse effector repertoires.</title>
        <authorList>
            <person name="Burstein D."/>
            <person name="Amaro F."/>
            <person name="Zusman T."/>
            <person name="Lifshitz Z."/>
            <person name="Cohen O."/>
            <person name="Gilbert J.A."/>
            <person name="Pupko T."/>
            <person name="Shuman H.A."/>
            <person name="Segal G."/>
        </authorList>
    </citation>
    <scope>NUCLEOTIDE SEQUENCE [LARGE SCALE GENOMIC DNA]</scope>
    <source>
        <strain evidence="5 6">WA-270A-C2</strain>
    </source>
</reference>
<gene>
    <name evidence="5" type="ORF">Lrub_1879</name>
</gene>
<protein>
    <submittedName>
        <fullName evidence="5">Protein phosphatase 2C</fullName>
    </submittedName>
</protein>
<dbReference type="RefSeq" id="WP_058531884.1">
    <property type="nucleotide sequence ID" value="NZ_CAAAIN010000002.1"/>
</dbReference>
<evidence type="ECO:0000256" key="2">
    <source>
        <dbReference type="ARBA" id="ARBA00022801"/>
    </source>
</evidence>
<dbReference type="PANTHER" id="PTHR47992">
    <property type="entry name" value="PROTEIN PHOSPHATASE"/>
    <property type="match status" value="1"/>
</dbReference>
<dbReference type="SMART" id="SM00332">
    <property type="entry name" value="PP2Cc"/>
    <property type="match status" value="1"/>
</dbReference>
<evidence type="ECO:0000313" key="5">
    <source>
        <dbReference type="EMBL" id="KTD46957.1"/>
    </source>
</evidence>
<keyword evidence="6" id="KW-1185">Reference proteome</keyword>
<dbReference type="AlphaFoldDB" id="A0A0W0XQI3"/>
<dbReference type="InterPro" id="IPR001932">
    <property type="entry name" value="PPM-type_phosphatase-like_dom"/>
</dbReference>
<evidence type="ECO:0000259" key="4">
    <source>
        <dbReference type="PROSITE" id="PS51746"/>
    </source>
</evidence>
<dbReference type="Pfam" id="PF00481">
    <property type="entry name" value="PP2C"/>
    <property type="match status" value="1"/>
</dbReference>
<dbReference type="Proteomes" id="UP000054608">
    <property type="component" value="Unassembled WGS sequence"/>
</dbReference>
<dbReference type="CDD" id="cd00143">
    <property type="entry name" value="PP2Cc"/>
    <property type="match status" value="1"/>
</dbReference>
<keyword evidence="3" id="KW-0904">Protein phosphatase</keyword>
<name>A0A0W0XQI3_9GAMM</name>
<feature type="domain" description="PPM-type phosphatase" evidence="4">
    <location>
        <begin position="21"/>
        <end position="265"/>
    </location>
</feature>
<keyword evidence="2" id="KW-0378">Hydrolase</keyword>
<dbReference type="STRING" id="458.Lrub_1879"/>
<keyword evidence="1" id="KW-0479">Metal-binding</keyword>